<evidence type="ECO:0000313" key="2">
    <source>
        <dbReference type="Proteomes" id="UP001189000"/>
    </source>
</evidence>
<reference evidence="1" key="1">
    <citation type="submission" date="2023-02" db="EMBL/GenBank/DDBJ databases">
        <title>Elizabethkingia anophelis draft genomes.</title>
        <authorList>
            <person name="Nicholson A.C."/>
            <person name="Whitney A.M."/>
            <person name="Humrighouse B.W."/>
            <person name="Villarma A."/>
            <person name="Bell M."/>
            <person name="Mcquiston J."/>
        </authorList>
    </citation>
    <scope>NUCLEOTIDE SEQUENCE</scope>
    <source>
        <strain evidence="1">B4955</strain>
    </source>
</reference>
<name>A0AAE4NVY1_9FLAO</name>
<proteinExistence type="predicted"/>
<organism evidence="1 2">
    <name type="scientific">Elizabethkingia anophelis</name>
    <dbReference type="NCBI Taxonomy" id="1117645"/>
    <lineage>
        <taxon>Bacteria</taxon>
        <taxon>Pseudomonadati</taxon>
        <taxon>Bacteroidota</taxon>
        <taxon>Flavobacteriia</taxon>
        <taxon>Flavobacteriales</taxon>
        <taxon>Weeksellaceae</taxon>
        <taxon>Elizabethkingia</taxon>
    </lineage>
</organism>
<dbReference type="AlphaFoldDB" id="A0AAE4NVY1"/>
<dbReference type="Proteomes" id="UP001189000">
    <property type="component" value="Unassembled WGS sequence"/>
</dbReference>
<dbReference type="EMBL" id="NWGY01000001">
    <property type="protein sequence ID" value="MDV3662491.1"/>
    <property type="molecule type" value="Genomic_DNA"/>
</dbReference>
<sequence>MEPKQDKLFQDLEIFDNPLLNEYCDHIYNSLADNFGNTSGIILGGSVARVLDGLTGYEPKDVDFIIKDQYVYRFFQANVRILFPEFSIVEDNMRIIIFTGIVAIELWKGGTIYATQEKLYKNKLSYIV</sequence>
<gene>
    <name evidence="1" type="ORF">CMU51_00250</name>
</gene>
<evidence type="ECO:0000313" key="1">
    <source>
        <dbReference type="EMBL" id="MDV3662491.1"/>
    </source>
</evidence>
<accession>A0AAE4NVY1</accession>
<comment type="caution">
    <text evidence="1">The sequence shown here is derived from an EMBL/GenBank/DDBJ whole genome shotgun (WGS) entry which is preliminary data.</text>
</comment>
<protein>
    <submittedName>
        <fullName evidence="1">Uncharacterized protein</fullName>
    </submittedName>
</protein>